<dbReference type="Gene3D" id="3.30.300.30">
    <property type="match status" value="1"/>
</dbReference>
<evidence type="ECO:0000256" key="1">
    <source>
        <dbReference type="ARBA" id="ARBA00022428"/>
    </source>
</evidence>
<dbReference type="PANTHER" id="PTHR43767:SF1">
    <property type="entry name" value="NONRIBOSOMAL PEPTIDE SYNTHASE PES1 (EUROFUNG)-RELATED"/>
    <property type="match status" value="1"/>
</dbReference>
<organism evidence="8 9">
    <name type="scientific">Ktedonospora formicarum</name>
    <dbReference type="NCBI Taxonomy" id="2778364"/>
    <lineage>
        <taxon>Bacteria</taxon>
        <taxon>Bacillati</taxon>
        <taxon>Chloroflexota</taxon>
        <taxon>Ktedonobacteria</taxon>
        <taxon>Ktedonobacterales</taxon>
        <taxon>Ktedonobacteraceae</taxon>
        <taxon>Ktedonospora</taxon>
    </lineage>
</organism>
<dbReference type="InterPro" id="IPR010192">
    <property type="entry name" value="MenE"/>
</dbReference>
<evidence type="ECO:0000259" key="7">
    <source>
        <dbReference type="Pfam" id="PF13193"/>
    </source>
</evidence>
<dbReference type="InterPro" id="IPR020845">
    <property type="entry name" value="AMP-binding_CS"/>
</dbReference>
<dbReference type="GO" id="GO:0005524">
    <property type="term" value="F:ATP binding"/>
    <property type="evidence" value="ECO:0007669"/>
    <property type="project" value="UniProtKB-KW"/>
</dbReference>
<keyword evidence="9" id="KW-1185">Reference proteome</keyword>
<dbReference type="EC" id="6.2.1.26" evidence="5"/>
<dbReference type="GO" id="GO:0009234">
    <property type="term" value="P:menaquinone biosynthetic process"/>
    <property type="evidence" value="ECO:0007669"/>
    <property type="project" value="UniProtKB-UniRule"/>
</dbReference>
<evidence type="ECO:0000313" key="8">
    <source>
        <dbReference type="EMBL" id="GHO43327.1"/>
    </source>
</evidence>
<dbReference type="RefSeq" id="WP_220192808.1">
    <property type="nucleotide sequence ID" value="NZ_BNJF01000001.1"/>
</dbReference>
<dbReference type="PROSITE" id="PS00455">
    <property type="entry name" value="AMP_BINDING"/>
    <property type="match status" value="1"/>
</dbReference>
<feature type="domain" description="AMP-dependent synthetase/ligase" evidence="6">
    <location>
        <begin position="17"/>
        <end position="373"/>
    </location>
</feature>
<dbReference type="Gene3D" id="3.40.50.12780">
    <property type="entry name" value="N-terminal domain of ligase-like"/>
    <property type="match status" value="1"/>
</dbReference>
<dbReference type="Proteomes" id="UP000612362">
    <property type="component" value="Unassembled WGS sequence"/>
</dbReference>
<dbReference type="UniPathway" id="UPA00079"/>
<name>A0A8J3HZ60_9CHLR</name>
<evidence type="ECO:0000256" key="2">
    <source>
        <dbReference type="ARBA" id="ARBA00022598"/>
    </source>
</evidence>
<comment type="caution">
    <text evidence="8">The sequence shown here is derived from an EMBL/GenBank/DDBJ whole genome shotgun (WGS) entry which is preliminary data.</text>
</comment>
<dbReference type="AlphaFoldDB" id="A0A8J3HZ60"/>
<evidence type="ECO:0000256" key="5">
    <source>
        <dbReference type="HAMAP-Rule" id="MF_00731"/>
    </source>
</evidence>
<dbReference type="InterPro" id="IPR000873">
    <property type="entry name" value="AMP-dep_synth/lig_dom"/>
</dbReference>
<dbReference type="PANTHER" id="PTHR43767">
    <property type="entry name" value="LONG-CHAIN-FATTY-ACID--COA LIGASE"/>
    <property type="match status" value="1"/>
</dbReference>
<dbReference type="InterPro" id="IPR045851">
    <property type="entry name" value="AMP-bd_C_sf"/>
</dbReference>
<dbReference type="UniPathway" id="UPA01057">
    <property type="reaction ID" value="UER00166"/>
</dbReference>
<keyword evidence="2 5" id="KW-0436">Ligase</keyword>
<comment type="pathway">
    <text evidence="5">Quinol/quinone metabolism; menaquinone biosynthesis.</text>
</comment>
<dbReference type="GO" id="GO:0008756">
    <property type="term" value="F:o-succinylbenzoate-CoA ligase activity"/>
    <property type="evidence" value="ECO:0007669"/>
    <property type="project" value="UniProtKB-UniRule"/>
</dbReference>
<accession>A0A8J3HZ60</accession>
<feature type="domain" description="AMP-binding enzyme C-terminal" evidence="7">
    <location>
        <begin position="424"/>
        <end position="499"/>
    </location>
</feature>
<comment type="pathway">
    <text evidence="5">Quinol/quinone metabolism; 1,4-dihydroxy-2-naphthoate biosynthesis; 1,4-dihydroxy-2-naphthoate from chorismate: step 5/7.</text>
</comment>
<keyword evidence="4 5" id="KW-0067">ATP-binding</keyword>
<proteinExistence type="inferred from homology"/>
<evidence type="ECO:0000256" key="4">
    <source>
        <dbReference type="ARBA" id="ARBA00022840"/>
    </source>
</evidence>
<dbReference type="Pfam" id="PF13193">
    <property type="entry name" value="AMP-binding_C"/>
    <property type="match status" value="1"/>
</dbReference>
<sequence length="511" mass="55521">MNAPMPLETSLPNWLVRAAENQPDHLAIQCGSTHWSFAELLHQTEQLAYQLATPGIGKGTRVALLAANDLPFVVVVHALMRLGAILVPLNVRLTQAELAWQLEDVQATFLCSDARYGETASQLARELPRLTFLSLISDAQQNVGIADQPLVPAIALSGSLNLNDIQSIMYTSGTTGHPKGVLITYGMLCWGAIGSALTLEHHADDCWLACLPLFHVGGLTILMRSVINGISVNLHEKAAPEGINRAIIEDGVTIISVVAVILQRMLDDLDKHEHGARYPATLRCVLLGGGPAPRPLLERCAARGIPVVQTYGLTESCAQAATLLPGDALRKLGSAGRPLFPVQLRIFDEHQQPVALGQPGVIHLQGPTITPGYDHRPEVTERAFHNGWFSTGDLGYLDEEGYLYVLDRRSDLIISGGENVYPAEIESVLLSHSEVQEAGVCGSDDARWGQVPIAFVRLRTGSTTGSDELLTYATRFLARYKVPQAIYIVPEIPRNSAGKLLRRELARLIPR</sequence>
<evidence type="ECO:0000313" key="9">
    <source>
        <dbReference type="Proteomes" id="UP000612362"/>
    </source>
</evidence>
<evidence type="ECO:0000259" key="6">
    <source>
        <dbReference type="Pfam" id="PF00501"/>
    </source>
</evidence>
<dbReference type="InterPro" id="IPR050237">
    <property type="entry name" value="ATP-dep_AMP-bd_enzyme"/>
</dbReference>
<dbReference type="HAMAP" id="MF_00731">
    <property type="entry name" value="MenE"/>
    <property type="match status" value="1"/>
</dbReference>
<dbReference type="SUPFAM" id="SSF56801">
    <property type="entry name" value="Acetyl-CoA synthetase-like"/>
    <property type="match status" value="1"/>
</dbReference>
<evidence type="ECO:0000256" key="3">
    <source>
        <dbReference type="ARBA" id="ARBA00022741"/>
    </source>
</evidence>
<dbReference type="NCBIfam" id="TIGR01923">
    <property type="entry name" value="menE"/>
    <property type="match status" value="1"/>
</dbReference>
<dbReference type="Pfam" id="PF00501">
    <property type="entry name" value="AMP-binding"/>
    <property type="match status" value="1"/>
</dbReference>
<keyword evidence="1 5" id="KW-0474">Menaquinone biosynthesis</keyword>
<comment type="function">
    <text evidence="5">Converts 2-succinylbenzoate (OSB) to 2-succinylbenzoyl-CoA (OSB-CoA).</text>
</comment>
<protein>
    <recommendedName>
        <fullName evidence="5">2-succinylbenzoate--CoA ligase</fullName>
        <ecNumber evidence="5">6.2.1.26</ecNumber>
    </recommendedName>
    <alternativeName>
        <fullName evidence="5">o-succinylbenzoyl-CoA synthetase</fullName>
        <shortName evidence="5">OSB-CoA synthetase</shortName>
    </alternativeName>
</protein>
<dbReference type="InterPro" id="IPR025110">
    <property type="entry name" value="AMP-bd_C"/>
</dbReference>
<dbReference type="InterPro" id="IPR042099">
    <property type="entry name" value="ANL_N_sf"/>
</dbReference>
<comment type="similarity">
    <text evidence="5">Belongs to the ATP-dependent AMP-binding enzyme family. MenE subfamily.</text>
</comment>
<dbReference type="NCBIfam" id="NF002966">
    <property type="entry name" value="PRK03640.1"/>
    <property type="match status" value="1"/>
</dbReference>
<gene>
    <name evidence="5 8" type="primary">menE</name>
    <name evidence="8" type="ORF">KSX_14900</name>
</gene>
<reference evidence="8" key="1">
    <citation type="submission" date="2020-10" db="EMBL/GenBank/DDBJ databases">
        <title>Taxonomic study of unclassified bacteria belonging to the class Ktedonobacteria.</title>
        <authorList>
            <person name="Yabe S."/>
            <person name="Wang C.M."/>
            <person name="Zheng Y."/>
            <person name="Sakai Y."/>
            <person name="Cavaletti L."/>
            <person name="Monciardini P."/>
            <person name="Donadio S."/>
        </authorList>
    </citation>
    <scope>NUCLEOTIDE SEQUENCE</scope>
    <source>
        <strain evidence="8">SOSP1-1</strain>
    </source>
</reference>
<keyword evidence="3 5" id="KW-0547">Nucleotide-binding</keyword>
<comment type="catalytic activity">
    <reaction evidence="5">
        <text>2-succinylbenzoate + ATP + CoA = 2-succinylbenzoyl-CoA + AMP + diphosphate</text>
        <dbReference type="Rhea" id="RHEA:17009"/>
        <dbReference type="ChEBI" id="CHEBI:18325"/>
        <dbReference type="ChEBI" id="CHEBI:30616"/>
        <dbReference type="ChEBI" id="CHEBI:33019"/>
        <dbReference type="ChEBI" id="CHEBI:57287"/>
        <dbReference type="ChEBI" id="CHEBI:57364"/>
        <dbReference type="ChEBI" id="CHEBI:456215"/>
        <dbReference type="EC" id="6.2.1.26"/>
    </reaction>
</comment>
<dbReference type="EMBL" id="BNJF01000001">
    <property type="protein sequence ID" value="GHO43327.1"/>
    <property type="molecule type" value="Genomic_DNA"/>
</dbReference>